<dbReference type="InterPro" id="IPR012867">
    <property type="entry name" value="DUF1648"/>
</dbReference>
<keyword evidence="4" id="KW-1185">Reference proteome</keyword>
<feature type="transmembrane region" description="Helical" evidence="1">
    <location>
        <begin position="160"/>
        <end position="178"/>
    </location>
</feature>
<dbReference type="EMBL" id="JANCLT010000015">
    <property type="protein sequence ID" value="MCP8970840.1"/>
    <property type="molecule type" value="Genomic_DNA"/>
</dbReference>
<feature type="transmembrane region" description="Helical" evidence="1">
    <location>
        <begin position="83"/>
        <end position="106"/>
    </location>
</feature>
<sequence>MKSRIYMSVLALITIGIGVWGHFHLPDTLPIHWNWQGEVDGYGSKYSVIFGFPIIAVVLYVMRVATPKLDPRKENYEKFKGSYAVIMNTLFTFFVIMYGIVILNGAGYEIDVNTIMPVLVGLLFIILGNYMQRLKSNYFIGVRTPWALHNDEVWRYTNRVGARTFVIAGVVLIAAAFVPASWKVSLFIGAVVLAAVVPVAASYLYFRKLSR</sequence>
<keyword evidence="1" id="KW-1133">Transmembrane helix</keyword>
<protein>
    <submittedName>
        <fullName evidence="3">SdpI family protein</fullName>
    </submittedName>
</protein>
<dbReference type="RefSeq" id="WP_254760767.1">
    <property type="nucleotide sequence ID" value="NZ_JANCLT010000015.1"/>
</dbReference>
<dbReference type="PANTHER" id="PTHR37810">
    <property type="entry name" value="IMMUNITY PROTEIN SDPI"/>
    <property type="match status" value="1"/>
</dbReference>
<gene>
    <name evidence="3" type="ORF">NK662_20180</name>
</gene>
<keyword evidence="1" id="KW-0472">Membrane</keyword>
<evidence type="ECO:0000259" key="2">
    <source>
        <dbReference type="Pfam" id="PF07853"/>
    </source>
</evidence>
<reference evidence="3" key="1">
    <citation type="submission" date="2022-07" db="EMBL/GenBank/DDBJ databases">
        <authorList>
            <person name="Li W.-J."/>
            <person name="Deng Q.-Q."/>
        </authorList>
    </citation>
    <scope>NUCLEOTIDE SEQUENCE</scope>
    <source>
        <strain evidence="3">SYSU M60031</strain>
    </source>
</reference>
<feature type="domain" description="DUF1648" evidence="2">
    <location>
        <begin position="9"/>
        <end position="56"/>
    </location>
</feature>
<accession>A0AA42BR13</accession>
<feature type="transmembrane region" description="Helical" evidence="1">
    <location>
        <begin position="5"/>
        <end position="23"/>
    </location>
</feature>
<dbReference type="GO" id="GO:0009636">
    <property type="term" value="P:response to toxic substance"/>
    <property type="evidence" value="ECO:0007669"/>
    <property type="project" value="TreeGrafter"/>
</dbReference>
<feature type="transmembrane region" description="Helical" evidence="1">
    <location>
        <begin position="184"/>
        <end position="206"/>
    </location>
</feature>
<feature type="transmembrane region" description="Helical" evidence="1">
    <location>
        <begin position="112"/>
        <end position="130"/>
    </location>
</feature>
<organism evidence="3 4">
    <name type="scientific">Ectobacillus ponti</name>
    <dbReference type="NCBI Taxonomy" id="2961894"/>
    <lineage>
        <taxon>Bacteria</taxon>
        <taxon>Bacillati</taxon>
        <taxon>Bacillota</taxon>
        <taxon>Bacilli</taxon>
        <taxon>Bacillales</taxon>
        <taxon>Bacillaceae</taxon>
        <taxon>Ectobacillus</taxon>
    </lineage>
</organism>
<evidence type="ECO:0000313" key="3">
    <source>
        <dbReference type="EMBL" id="MCP8970840.1"/>
    </source>
</evidence>
<evidence type="ECO:0000256" key="1">
    <source>
        <dbReference type="SAM" id="Phobius"/>
    </source>
</evidence>
<dbReference type="AlphaFoldDB" id="A0AA42BR13"/>
<evidence type="ECO:0000313" key="4">
    <source>
        <dbReference type="Proteomes" id="UP001156102"/>
    </source>
</evidence>
<feature type="transmembrane region" description="Helical" evidence="1">
    <location>
        <begin position="43"/>
        <end position="62"/>
    </location>
</feature>
<dbReference type="InterPro" id="IPR026272">
    <property type="entry name" value="SdpI"/>
</dbReference>
<name>A0AA42BR13_9BACI</name>
<dbReference type="InterPro" id="IPR025962">
    <property type="entry name" value="SdpI/YhfL"/>
</dbReference>
<dbReference type="Pfam" id="PF07853">
    <property type="entry name" value="DUF1648"/>
    <property type="match status" value="1"/>
</dbReference>
<comment type="caution">
    <text evidence="3">The sequence shown here is derived from an EMBL/GenBank/DDBJ whole genome shotgun (WGS) entry which is preliminary data.</text>
</comment>
<dbReference type="Proteomes" id="UP001156102">
    <property type="component" value="Unassembled WGS sequence"/>
</dbReference>
<dbReference type="PANTHER" id="PTHR37810:SF5">
    <property type="entry name" value="IMMUNITY PROTEIN SDPI"/>
    <property type="match status" value="1"/>
</dbReference>
<dbReference type="PIRSF" id="PIRSF038959">
    <property type="entry name" value="SdpI"/>
    <property type="match status" value="1"/>
</dbReference>
<proteinExistence type="predicted"/>
<keyword evidence="1" id="KW-0812">Transmembrane</keyword>
<dbReference type="Pfam" id="PF13630">
    <property type="entry name" value="SdpI"/>
    <property type="match status" value="1"/>
</dbReference>